<feature type="domain" description="Bacterial surface antigen (D15)" evidence="3">
    <location>
        <begin position="99"/>
        <end position="403"/>
    </location>
</feature>
<evidence type="ECO:0000313" key="4">
    <source>
        <dbReference type="EMBL" id="PSL07265.1"/>
    </source>
</evidence>
<comment type="caution">
    <text evidence="4">The sequence shown here is derived from an EMBL/GenBank/DDBJ whole genome shotgun (WGS) entry which is preliminary data.</text>
</comment>
<reference evidence="4 5" key="1">
    <citation type="submission" date="2018-03" db="EMBL/GenBank/DDBJ databases">
        <title>Genomic Encyclopedia of Archaeal and Bacterial Type Strains, Phase II (KMG-II): from individual species to whole genera.</title>
        <authorList>
            <person name="Goeker M."/>
        </authorList>
    </citation>
    <scope>NUCLEOTIDE SEQUENCE [LARGE SCALE GENOMIC DNA]</scope>
    <source>
        <strain evidence="4 5">DSM 28057</strain>
    </source>
</reference>
<dbReference type="InterPro" id="IPR000184">
    <property type="entry name" value="Bac_surfAg_D15"/>
</dbReference>
<organism evidence="4 5">
    <name type="scientific">Cecembia rubra</name>
    <dbReference type="NCBI Taxonomy" id="1485585"/>
    <lineage>
        <taxon>Bacteria</taxon>
        <taxon>Pseudomonadati</taxon>
        <taxon>Bacteroidota</taxon>
        <taxon>Cytophagia</taxon>
        <taxon>Cytophagales</taxon>
        <taxon>Cyclobacteriaceae</taxon>
        <taxon>Cecembia</taxon>
    </lineage>
</organism>
<comment type="subcellular location">
    <subcellularLocation>
        <location evidence="1">Membrane</location>
    </subcellularLocation>
</comment>
<protein>
    <submittedName>
        <fullName evidence="4">Surface antigen-like protein</fullName>
    </submittedName>
</protein>
<proteinExistence type="predicted"/>
<dbReference type="Proteomes" id="UP000240708">
    <property type="component" value="Unassembled WGS sequence"/>
</dbReference>
<dbReference type="Gene3D" id="2.40.160.50">
    <property type="entry name" value="membrane protein fhac: a member of the omp85/tpsb transporter family"/>
    <property type="match status" value="1"/>
</dbReference>
<evidence type="ECO:0000256" key="1">
    <source>
        <dbReference type="ARBA" id="ARBA00004370"/>
    </source>
</evidence>
<evidence type="ECO:0000256" key="2">
    <source>
        <dbReference type="ARBA" id="ARBA00023136"/>
    </source>
</evidence>
<dbReference type="Pfam" id="PF01103">
    <property type="entry name" value="Omp85"/>
    <property type="match status" value="1"/>
</dbReference>
<accession>A0A2P8ECR0</accession>
<sequence>MITCGLANYLANFVNSQGMKSKISRIFPKKTVLISLLTFLLNFYWAIAQDHEKPADTSISKRERKVSIIPLPAIAGDPTSGLIIGVAPAFSWTMGNPETTSMSTALGLGLVTTKRQLYTSLRSNAFLKDDSYTILTDFRFNINNQPTYGLGTKIWERPWESGSVSRESGDLKKEMIFFRHLRLYGIAMKRLQNSRFFYGLGYHYDQMFKIDDKSLNLEASPQELTFHEVFQREKGLPTKRYKQSGVSLNAVYDSRDNVANPYKGQYLFASWRGFSEILGSTSNSGTLWLEYRDYFRLSKERPRNLLALWTYAWSVTNGEVPYMFLPAVGWDMFARSGRAYTQGRFRGEDVVYTELEWRFPLQKNKERFGGVIFANSSTASSRTEDINLFSHFQLGYGLGLRYMVLPKKRINIALDYGFGVRGASGIFLNVNEMF</sequence>
<keyword evidence="2" id="KW-0472">Membrane</keyword>
<evidence type="ECO:0000259" key="3">
    <source>
        <dbReference type="Pfam" id="PF01103"/>
    </source>
</evidence>
<gene>
    <name evidence="4" type="ORF">CLV48_101195</name>
</gene>
<dbReference type="EMBL" id="PYGF01000001">
    <property type="protein sequence ID" value="PSL07265.1"/>
    <property type="molecule type" value="Genomic_DNA"/>
</dbReference>
<dbReference type="GO" id="GO:0019867">
    <property type="term" value="C:outer membrane"/>
    <property type="evidence" value="ECO:0007669"/>
    <property type="project" value="InterPro"/>
</dbReference>
<name>A0A2P8ECR0_9BACT</name>
<dbReference type="AlphaFoldDB" id="A0A2P8ECR0"/>
<evidence type="ECO:0000313" key="5">
    <source>
        <dbReference type="Proteomes" id="UP000240708"/>
    </source>
</evidence>
<keyword evidence="5" id="KW-1185">Reference proteome</keyword>